<keyword evidence="7" id="KW-1185">Reference proteome</keyword>
<dbReference type="Gene3D" id="1.10.238.10">
    <property type="entry name" value="EF-hand"/>
    <property type="match status" value="2"/>
</dbReference>
<dbReference type="OrthoDB" id="8881129at2759"/>
<comment type="similarity">
    <text evidence="1">Belongs to the S-100 family.</text>
</comment>
<dbReference type="InterPro" id="IPR013787">
    <property type="entry name" value="S100_Ca-bd_sub"/>
</dbReference>
<evidence type="ECO:0000256" key="4">
    <source>
        <dbReference type="ARBA" id="ARBA00022837"/>
    </source>
</evidence>
<dbReference type="Proteomes" id="UP001152622">
    <property type="component" value="Chromosome 7"/>
</dbReference>
<dbReference type="Pfam" id="PF01023">
    <property type="entry name" value="S_100"/>
    <property type="match status" value="2"/>
</dbReference>
<dbReference type="SUPFAM" id="SSF47473">
    <property type="entry name" value="EF-hand"/>
    <property type="match status" value="2"/>
</dbReference>
<dbReference type="GO" id="GO:0005737">
    <property type="term" value="C:cytoplasm"/>
    <property type="evidence" value="ECO:0007669"/>
    <property type="project" value="TreeGrafter"/>
</dbReference>
<dbReference type="PROSITE" id="PS50222">
    <property type="entry name" value="EF_HAND_2"/>
    <property type="match status" value="2"/>
</dbReference>
<dbReference type="InterPro" id="IPR018247">
    <property type="entry name" value="EF_Hand_1_Ca_BS"/>
</dbReference>
<dbReference type="CDD" id="cd00213">
    <property type="entry name" value="S-100"/>
    <property type="match status" value="2"/>
</dbReference>
<dbReference type="PROSITE" id="PS00018">
    <property type="entry name" value="EF_HAND_1"/>
    <property type="match status" value="2"/>
</dbReference>
<gene>
    <name evidence="6" type="ORF">SKAU_G00223890</name>
</gene>
<feature type="domain" description="EF-hand" evidence="5">
    <location>
        <begin position="217"/>
        <end position="252"/>
    </location>
</feature>
<dbReference type="EMBL" id="JAINUF010000007">
    <property type="protein sequence ID" value="KAJ8354822.1"/>
    <property type="molecule type" value="Genomic_DNA"/>
</dbReference>
<name>A0A9Q1FBK0_SYNKA</name>
<evidence type="ECO:0000313" key="6">
    <source>
        <dbReference type="EMBL" id="KAJ8354822.1"/>
    </source>
</evidence>
<dbReference type="GO" id="GO:0046914">
    <property type="term" value="F:transition metal ion binding"/>
    <property type="evidence" value="ECO:0007669"/>
    <property type="project" value="InterPro"/>
</dbReference>
<organism evidence="6 7">
    <name type="scientific">Synaphobranchus kaupii</name>
    <name type="common">Kaup's arrowtooth eel</name>
    <dbReference type="NCBI Taxonomy" id="118154"/>
    <lineage>
        <taxon>Eukaryota</taxon>
        <taxon>Metazoa</taxon>
        <taxon>Chordata</taxon>
        <taxon>Craniata</taxon>
        <taxon>Vertebrata</taxon>
        <taxon>Euteleostomi</taxon>
        <taxon>Actinopterygii</taxon>
        <taxon>Neopterygii</taxon>
        <taxon>Teleostei</taxon>
        <taxon>Anguilliformes</taxon>
        <taxon>Synaphobranchidae</taxon>
        <taxon>Synaphobranchus</taxon>
    </lineage>
</organism>
<dbReference type="GO" id="GO:0048306">
    <property type="term" value="F:calcium-dependent protein binding"/>
    <property type="evidence" value="ECO:0007669"/>
    <property type="project" value="TreeGrafter"/>
</dbReference>
<feature type="domain" description="EF-hand" evidence="5">
    <location>
        <begin position="68"/>
        <end position="103"/>
    </location>
</feature>
<keyword evidence="3" id="KW-0677">Repeat</keyword>
<keyword evidence="4" id="KW-0106">Calcium</keyword>
<dbReference type="FunFam" id="1.10.238.10:FF:000044">
    <property type="entry name" value="Protein S100"/>
    <property type="match status" value="1"/>
</dbReference>
<dbReference type="InterPro" id="IPR011992">
    <property type="entry name" value="EF-hand-dom_pair"/>
</dbReference>
<proteinExistence type="inferred from homology"/>
<dbReference type="SMART" id="SM00054">
    <property type="entry name" value="EFh"/>
    <property type="match status" value="2"/>
</dbReference>
<evidence type="ECO:0000256" key="1">
    <source>
        <dbReference type="ARBA" id="ARBA00007323"/>
    </source>
</evidence>
<dbReference type="PROSITE" id="PS00303">
    <property type="entry name" value="S100_CABP"/>
    <property type="match status" value="2"/>
</dbReference>
<comment type="caution">
    <text evidence="6">The sequence shown here is derived from an EMBL/GenBank/DDBJ whole genome shotgun (WGS) entry which is preliminary data.</text>
</comment>
<dbReference type="InterPro" id="IPR001751">
    <property type="entry name" value="S100/CaBP7/8-like_CS"/>
</dbReference>
<evidence type="ECO:0000259" key="5">
    <source>
        <dbReference type="PROSITE" id="PS50222"/>
    </source>
</evidence>
<reference evidence="6" key="1">
    <citation type="journal article" date="2023" name="Science">
        <title>Genome structures resolve the early diversification of teleost fishes.</title>
        <authorList>
            <person name="Parey E."/>
            <person name="Louis A."/>
            <person name="Montfort J."/>
            <person name="Bouchez O."/>
            <person name="Roques C."/>
            <person name="Iampietro C."/>
            <person name="Lluch J."/>
            <person name="Castinel A."/>
            <person name="Donnadieu C."/>
            <person name="Desvignes T."/>
            <person name="Floi Bucao C."/>
            <person name="Jouanno E."/>
            <person name="Wen M."/>
            <person name="Mejri S."/>
            <person name="Dirks R."/>
            <person name="Jansen H."/>
            <person name="Henkel C."/>
            <person name="Chen W.J."/>
            <person name="Zahm M."/>
            <person name="Cabau C."/>
            <person name="Klopp C."/>
            <person name="Thompson A.W."/>
            <person name="Robinson-Rechavi M."/>
            <person name="Braasch I."/>
            <person name="Lecointre G."/>
            <person name="Bobe J."/>
            <person name="Postlethwait J.H."/>
            <person name="Berthelot C."/>
            <person name="Roest Crollius H."/>
            <person name="Guiguen Y."/>
        </authorList>
    </citation>
    <scope>NUCLEOTIDE SEQUENCE</scope>
    <source>
        <strain evidence="6">WJC10195</strain>
    </source>
</reference>
<dbReference type="PANTHER" id="PTHR11639">
    <property type="entry name" value="S100 CALCIUM-BINDING PROTEIN"/>
    <property type="match status" value="1"/>
</dbReference>
<accession>A0A9Q1FBK0</accession>
<protein>
    <recommendedName>
        <fullName evidence="5">EF-hand domain-containing protein</fullName>
    </recommendedName>
</protein>
<dbReference type="PANTHER" id="PTHR11639:SF118">
    <property type="entry name" value="PROTEIN S100"/>
    <property type="match status" value="1"/>
</dbReference>
<dbReference type="AlphaFoldDB" id="A0A9Q1FBK0"/>
<evidence type="ECO:0000256" key="2">
    <source>
        <dbReference type="ARBA" id="ARBA00022723"/>
    </source>
</evidence>
<evidence type="ECO:0000256" key="3">
    <source>
        <dbReference type="ARBA" id="ARBA00022737"/>
    </source>
</evidence>
<dbReference type="Pfam" id="PF13202">
    <property type="entry name" value="EF-hand_5"/>
    <property type="match status" value="2"/>
</dbReference>
<dbReference type="GO" id="GO:0005509">
    <property type="term" value="F:calcium ion binding"/>
    <property type="evidence" value="ECO:0007669"/>
    <property type="project" value="InterPro"/>
</dbReference>
<keyword evidence="2" id="KW-0479">Metal-binding</keyword>
<dbReference type="InterPro" id="IPR002048">
    <property type="entry name" value="EF_hand_dom"/>
</dbReference>
<dbReference type="InterPro" id="IPR034325">
    <property type="entry name" value="S-100_dom"/>
</dbReference>
<evidence type="ECO:0000313" key="7">
    <source>
        <dbReference type="Proteomes" id="UP001152622"/>
    </source>
</evidence>
<sequence>MGSLGGTLHITKPTVTEKNMSEVQKAMTGLIATFHKYSGKEGDKFTLSKGELKDLLNNEMGDIFGKASDKAAIDKIFKDLDANKDNSVDFQEYITLVACLTMKHAKKIRIRKFTGEMKEREKEELNLSRGRNGRSGIHSIKCVSHPSAFTLSLLLSFTPSNITITMDQMSAIQSGMSLIIAAFHKYSEKEGNKYTLSKSELKDLLNNEMGDIFGKASDKGEIDKIFEGLDVNKDGSVDFQEYMNMITVITMLCNEFFMDDNPSK</sequence>
<dbReference type="SMART" id="SM01394">
    <property type="entry name" value="S_100"/>
    <property type="match status" value="2"/>
</dbReference>